<sequence length="136" mass="15337">MKRVLIFVLLFLSANVYADKWDDFLKDSGFPKKVIDDGSLVSGKILDATVSYQIKNNDGIKGNFENSDSAKVIIKNKKGQTLSTEKFLNVSELRVWGRDNFIEIFSFVIGDRKLDSKTLNELTNLATVALMNKNIK</sequence>
<dbReference type="EMBL" id="CP099556">
    <property type="protein sequence ID" value="UYF43966.1"/>
    <property type="molecule type" value="Genomic_DNA"/>
</dbReference>
<feature type="chain" id="PRO_5041531271" evidence="1">
    <location>
        <begin position="19"/>
        <end position="136"/>
    </location>
</feature>
<keyword evidence="1" id="KW-0732">Signal</keyword>
<reference evidence="3" key="2">
    <citation type="journal article" date="2022" name="Front. Microbiol.">
        <title>Species classification and novel plasmid identifications in Arcobacter cryaerophilus and Arcobacter cryaerophilus-like organisms.</title>
        <authorList>
            <person name="Zhou G."/>
            <person name="Wang M."/>
            <person name="Wang H."/>
            <person name="Chen X."/>
            <person name="Gu Y."/>
            <person name="Shao Z."/>
            <person name="Zhang J."/>
            <person name="Zhang M."/>
        </authorList>
    </citation>
    <scope>NUCLEOTIDE SEQUENCE</scope>
    <source>
        <strain evidence="3">ICDCAC48</strain>
    </source>
</reference>
<evidence type="ECO:0000313" key="2">
    <source>
        <dbReference type="EMBL" id="OQR41715.1"/>
    </source>
</evidence>
<dbReference type="Proteomes" id="UP000192599">
    <property type="component" value="Unassembled WGS sequence"/>
</dbReference>
<accession>A0A1V9VCE5</accession>
<organism evidence="2 4">
    <name type="scientific">Aliarcobacter cryaerophilus</name>
    <dbReference type="NCBI Taxonomy" id="28198"/>
    <lineage>
        <taxon>Bacteria</taxon>
        <taxon>Pseudomonadati</taxon>
        <taxon>Campylobacterota</taxon>
        <taxon>Epsilonproteobacteria</taxon>
        <taxon>Campylobacterales</taxon>
        <taxon>Arcobacteraceae</taxon>
        <taxon>Aliarcobacter</taxon>
    </lineage>
</organism>
<gene>
    <name evidence="2" type="ORF">AS859_04095</name>
    <name evidence="3" type="ORF">NGX11_03285</name>
</gene>
<dbReference type="Proteomes" id="UP001164100">
    <property type="component" value="Chromosome"/>
</dbReference>
<protein>
    <submittedName>
        <fullName evidence="2">Uncharacterized protein</fullName>
    </submittedName>
</protein>
<name>A0A1V9VCE5_9BACT</name>
<dbReference type="AlphaFoldDB" id="A0A1V9VCE5"/>
<reference evidence="2 4" key="1">
    <citation type="submission" date="2017-04" db="EMBL/GenBank/DDBJ databases">
        <title>Accumulation and expression of multiple antibiotic resistance genes in Arcobacter cryaerophilus that thrives in sewage.</title>
        <authorList>
            <person name="Millar J.A."/>
            <person name="Raghavan R."/>
        </authorList>
    </citation>
    <scope>NUCLEOTIDE SEQUENCE [LARGE SCALE GENOMIC DNA]</scope>
    <source>
        <strain evidence="2 4">AZT-1</strain>
    </source>
</reference>
<proteinExistence type="predicted"/>
<evidence type="ECO:0000256" key="1">
    <source>
        <dbReference type="SAM" id="SignalP"/>
    </source>
</evidence>
<feature type="signal peptide" evidence="1">
    <location>
        <begin position="1"/>
        <end position="18"/>
    </location>
</feature>
<evidence type="ECO:0000313" key="4">
    <source>
        <dbReference type="Proteomes" id="UP000192599"/>
    </source>
</evidence>
<dbReference type="EMBL" id="LNTC01000033">
    <property type="protein sequence ID" value="OQR41715.1"/>
    <property type="molecule type" value="Genomic_DNA"/>
</dbReference>
<evidence type="ECO:0000313" key="3">
    <source>
        <dbReference type="EMBL" id="UYF43966.1"/>
    </source>
</evidence>
<dbReference type="RefSeq" id="WP_066219346.1">
    <property type="nucleotide sequence ID" value="NZ_CP026655.1"/>
</dbReference>